<reference evidence="2 3" key="1">
    <citation type="journal article" date="2010" name="PLoS ONE">
        <title>The glycobiome of the rumen bacterium Butyrivibrio proteoclasticus B316(T) highlights adaptation to a polysaccharide-rich environment.</title>
        <authorList>
            <person name="Kelly W.J."/>
            <person name="Leahy S.C."/>
            <person name="Altermann E."/>
            <person name="Yeoman C.J."/>
            <person name="Dunne J.C."/>
            <person name="Kong Z."/>
            <person name="Pacheco D.M."/>
            <person name="Li D."/>
            <person name="Noel S.J."/>
            <person name="Moon C.D."/>
            <person name="Cookson A.L."/>
            <person name="Attwood G.T."/>
        </authorList>
    </citation>
    <scope>NUCLEOTIDE SEQUENCE [LARGE SCALE GENOMIC DNA]</scope>
    <source>
        <strain evidence="3">ATCC 51982 / DSM 14932 / B316</strain>
    </source>
</reference>
<proteinExistence type="predicted"/>
<evidence type="ECO:0000313" key="3">
    <source>
        <dbReference type="Proteomes" id="UP000001299"/>
    </source>
</evidence>
<keyword evidence="1" id="KW-0732">Signal</keyword>
<feature type="chain" id="PRO_5038542468" description="DUF5105 domain-containing protein" evidence="1">
    <location>
        <begin position="27"/>
        <end position="234"/>
    </location>
</feature>
<dbReference type="RefSeq" id="WP_013280438.1">
    <property type="nucleotide sequence ID" value="NC_014387.1"/>
</dbReference>
<dbReference type="PROSITE" id="PS51257">
    <property type="entry name" value="PROKAR_LIPOPROTEIN"/>
    <property type="match status" value="1"/>
</dbReference>
<feature type="signal peptide" evidence="1">
    <location>
        <begin position="1"/>
        <end position="26"/>
    </location>
</feature>
<sequence length="234" mass="25710">MYRLSKRLGVTLAVILSICSISGCSSQDKTAVQETAQTFMAIVASDSEEDINKYATSEVANGDFVQLFDADTLVSQFSDGIDEYELTEDSKNELDTFASLFSDMIKSYSVSDIRLDKKDDTHTASAVVTFKTSFAMDIIGSASVSNKISDAIEVYNADHADEIAALYEEGNDVAEAKIYNDMLEIILGIYEDEIQNSQEMTYAIVLDLEKNNETDSWIVTGVNDYDSSSAESSK</sequence>
<dbReference type="HOGENOM" id="CLU_1183240_0_0_9"/>
<name>E0S1V7_BUTPB</name>
<gene>
    <name evidence="2" type="ordered locus">bpr_I1040</name>
</gene>
<keyword evidence="3" id="KW-1185">Reference proteome</keyword>
<protein>
    <recommendedName>
        <fullName evidence="4">DUF5105 domain-containing protein</fullName>
    </recommendedName>
</protein>
<dbReference type="KEGG" id="bpb:bpr_I1040"/>
<dbReference type="eggNOG" id="ENOG50331P5">
    <property type="taxonomic scope" value="Bacteria"/>
</dbReference>
<evidence type="ECO:0000313" key="2">
    <source>
        <dbReference type="EMBL" id="ADL33782.1"/>
    </source>
</evidence>
<organism evidence="2 3">
    <name type="scientific">Butyrivibrio proteoclasticus (strain ATCC 51982 / DSM 14932 / B316)</name>
    <name type="common">Clostridium proteoclasticum</name>
    <dbReference type="NCBI Taxonomy" id="515622"/>
    <lineage>
        <taxon>Bacteria</taxon>
        <taxon>Bacillati</taxon>
        <taxon>Bacillota</taxon>
        <taxon>Clostridia</taxon>
        <taxon>Lachnospirales</taxon>
        <taxon>Lachnospiraceae</taxon>
        <taxon>Butyrivibrio</taxon>
    </lineage>
</organism>
<dbReference type="EMBL" id="CP001810">
    <property type="protein sequence ID" value="ADL33782.1"/>
    <property type="molecule type" value="Genomic_DNA"/>
</dbReference>
<accession>E0S1V7</accession>
<dbReference type="AlphaFoldDB" id="E0S1V7"/>
<evidence type="ECO:0008006" key="4">
    <source>
        <dbReference type="Google" id="ProtNLM"/>
    </source>
</evidence>
<evidence type="ECO:0000256" key="1">
    <source>
        <dbReference type="SAM" id="SignalP"/>
    </source>
</evidence>
<dbReference type="Proteomes" id="UP000001299">
    <property type="component" value="Chromosome 1"/>
</dbReference>